<feature type="region of interest" description="Disordered" evidence="7">
    <location>
        <begin position="1367"/>
        <end position="1409"/>
    </location>
</feature>
<evidence type="ECO:0000256" key="7">
    <source>
        <dbReference type="SAM" id="MobiDB-lite"/>
    </source>
</evidence>
<evidence type="ECO:0000256" key="3">
    <source>
        <dbReference type="ARBA" id="ARBA00022737"/>
    </source>
</evidence>
<feature type="region of interest" description="Disordered" evidence="7">
    <location>
        <begin position="1"/>
        <end position="56"/>
    </location>
</feature>
<keyword evidence="3" id="KW-0677">Repeat</keyword>
<dbReference type="PROSITE" id="PS50302">
    <property type="entry name" value="PUM"/>
    <property type="match status" value="8"/>
</dbReference>
<dbReference type="SUPFAM" id="SSF52540">
    <property type="entry name" value="P-loop containing nucleoside triphosphate hydrolases"/>
    <property type="match status" value="1"/>
</dbReference>
<feature type="repeat" description="Pumilio" evidence="5">
    <location>
        <begin position="842"/>
        <end position="879"/>
    </location>
</feature>
<sequence length="1550" mass="168916">MAFKNGLSERLDELRFPSPRSPPSESPFPGYNSLSPGHSNFVSAFSRPSGDVRGNLQRRFTTDSSKLASWSHLNHLGSSSQLPAPDHLDLLSSFEKKRQHIEYMREQRRRFEEDMKLLDMQHEKEKQDLERIAENLAKVGMSGPVSEPTTPPEYRENSYPAFTRPTRFSTSSVTSSPGFFNVFAPAQVTTPPSQVNHNSAQTPTNRFSVHSVPGSRRNSEKEDFTQEPTSPFRPGPSIHRYSMPSTGIGSQIRPTLSGFNSSSGLESFNASKYLFHNEDDRATLKDEDRIPTPDFKSILKLTDTDDKFPTLSRRDDSGLLSANSDALDLANSRTPNPETWNTHSRHRTTHQSMPQNALNMFRQLGNQTDENHAHSSNSARHAARHSLEASLLYSAEEHSENLTATASSRPASLQSSYSTNDLPTVKGEPFNPAVTPPKTHAEQIQHNTNLGRIPAVNPVNSRQQRDSPERDEAKLQGTRAQQTTLQASATPFGPPITTGPANSNSTVAPTTLTPFQAPFYGYGIQAYMGAPVQVSGQLQNYNAAAPFAGYAPYGTYRMPEGSAKSVTSRRSGDNDSAQLSRFTNFPLEHYKGELYGLCKDQHGCRYLQRKLEERNPEHVQMIFEETRLHVVELMTDPFGNYLCQKLLEYSNDEQRTDLINNAAHQLVKIALNQHGTRALQKMIEFISTAEQTQTVIHSLEDHVVELVQDLNGNHVIQKCLNRLSAEDAQFIYDAVGANCVVVGTHRHGCCVLQRCIDHASGDQKARLIAQITANAFALVQDPFGNYVVQYILDLAEPHFTEPLCQNFRGNIPALSKQKFSSNVIEKCLRTADFQIRRQMIDEMLAGAELEKMLRDSFANYVVQTAMDFADAETRARIVDCIRPILPSIRQTPHGRRIAGKMMASEGSGRGSAATSGQVTPNEMNSAQLPGPLQGPQKSFMYQHSPFPVGSQFGNQNFVPTAGSATGSNAPSGGPSEAIFASAVPQANGNLGAQSQLEAIDLQVSYHSYLCFHQTSADRSVSNGLVESSRPGSLPVFSAISSPSTLVVHGISATCKTTIVRNVLAALEVPHAIVRSPECITGRHLLTKILWATLEALGKRDEWEKYGKGRCEHVSSLAVLLGECLASLSDGSSNAKGKFVLVLDGIDKQREAPHTLLSALARLGEVIPSLCVVLILSSSPRPLFLQAAGVPHISFPPYTRKEAVTIILNAGPPAVSGLDDGTASKLYPHFVSAIYDSLVGPTASSVPTFRSICEKIWPQFVAPITNGDIPPGGSNEWDFSRLLVKNRALFRHQGEGALVHHIVTEESAPANGSLLKPSMSAVSAPSPLPSLPYFPTLILTSAYLASHTPQRLDTIFFSKFSSSSLSARNKRAHHRRRLKVLSRAQAEDSREASRGPSTPSKKGKREKTRITKSTLESAFATSSATTSAVGSNAGITGPSTILTARPFPLERLIAIYHAIDPNPPANPIRLAAVSDAIYAELATLRRLRLVVPAAGRESGGRMGLGSGGLSSGNTTSDAGEKWCVNVSGDWIGELAKTVGVEVGEWLAGGLD</sequence>
<dbReference type="InterPro" id="IPR001313">
    <property type="entry name" value="Pumilio_RNA-bd_rpt"/>
</dbReference>
<feature type="repeat" description="Pumilio" evidence="5">
    <location>
        <begin position="806"/>
        <end position="841"/>
    </location>
</feature>
<feature type="compositionally biased region" description="Polar residues" evidence="7">
    <location>
        <begin position="333"/>
        <end position="342"/>
    </location>
</feature>
<dbReference type="GO" id="GO:0005737">
    <property type="term" value="C:cytoplasm"/>
    <property type="evidence" value="ECO:0007669"/>
    <property type="project" value="TreeGrafter"/>
</dbReference>
<dbReference type="Pfam" id="PF00806">
    <property type="entry name" value="PUF"/>
    <property type="match status" value="8"/>
</dbReference>
<evidence type="ECO:0000313" key="9">
    <source>
        <dbReference type="EMBL" id="RDH37210.1"/>
    </source>
</evidence>
<dbReference type="InterPro" id="IPR041664">
    <property type="entry name" value="AAA_16"/>
</dbReference>
<dbReference type="CDD" id="cd07920">
    <property type="entry name" value="Pumilio"/>
    <property type="match status" value="1"/>
</dbReference>
<feature type="compositionally biased region" description="Basic residues" evidence="7">
    <location>
        <begin position="1367"/>
        <end position="1379"/>
    </location>
</feature>
<dbReference type="SUPFAM" id="SSF48371">
    <property type="entry name" value="ARM repeat"/>
    <property type="match status" value="1"/>
</dbReference>
<keyword evidence="1" id="KW-0690">Ribosome biogenesis</keyword>
<dbReference type="GeneID" id="38137092"/>
<dbReference type="Gene3D" id="3.40.50.300">
    <property type="entry name" value="P-loop containing nucleotide triphosphate hydrolases"/>
    <property type="match status" value="1"/>
</dbReference>
<gene>
    <name evidence="9" type="ORF">BDQ94DRAFT_157389</name>
</gene>
<feature type="region of interest" description="Disordered" evidence="7">
    <location>
        <begin position="401"/>
        <end position="500"/>
    </location>
</feature>
<dbReference type="FunFam" id="3.40.50.300:FF:002614">
    <property type="entry name" value="Origin recognition complex subunit Orc5, putative"/>
    <property type="match status" value="1"/>
</dbReference>
<dbReference type="InterPro" id="IPR048866">
    <property type="entry name" value="ORC5_lid"/>
</dbReference>
<dbReference type="GO" id="GO:0003729">
    <property type="term" value="F:mRNA binding"/>
    <property type="evidence" value="ECO:0007669"/>
    <property type="project" value="TreeGrafter"/>
</dbReference>
<dbReference type="PANTHER" id="PTHR12537">
    <property type="entry name" value="RNA BINDING PROTEIN PUMILIO-RELATED"/>
    <property type="match status" value="1"/>
</dbReference>
<dbReference type="InterPro" id="IPR047088">
    <property type="entry name" value="ORC5_C"/>
</dbReference>
<feature type="repeat" description="Pumilio" evidence="5">
    <location>
        <begin position="698"/>
        <end position="733"/>
    </location>
</feature>
<dbReference type="PROSITE" id="PS50303">
    <property type="entry name" value="PUM_HD"/>
    <property type="match status" value="1"/>
</dbReference>
<comment type="function">
    <text evidence="4">RNA-binding nucleolar protein required for pre-rRNA processing. Involved in production of 18S rRNA and assembly of small ribosomal subunit.</text>
</comment>
<feature type="compositionally biased region" description="Polar residues" evidence="7">
    <location>
        <begin position="401"/>
        <end position="422"/>
    </location>
</feature>
<protein>
    <recommendedName>
        <fullName evidence="8">PUM-HD domain-containing protein</fullName>
    </recommendedName>
</protein>
<dbReference type="PANTHER" id="PTHR12537:SF13">
    <property type="entry name" value="PUMILIO HOMOLOGY DOMAIN FAMILY MEMBER 4"/>
    <property type="match status" value="1"/>
</dbReference>
<proteinExistence type="predicted"/>
<feature type="repeat" description="Pumilio" evidence="5">
    <location>
        <begin position="625"/>
        <end position="660"/>
    </location>
</feature>
<feature type="compositionally biased region" description="Polar residues" evidence="7">
    <location>
        <begin position="191"/>
        <end position="208"/>
    </location>
</feature>
<feature type="region of interest" description="Disordered" evidence="7">
    <location>
        <begin position="902"/>
        <end position="927"/>
    </location>
</feature>
<dbReference type="RefSeq" id="XP_026630232.1">
    <property type="nucleotide sequence ID" value="XM_026768736.1"/>
</dbReference>
<feature type="compositionally biased region" description="Basic and acidic residues" evidence="7">
    <location>
        <begin position="463"/>
        <end position="474"/>
    </location>
</feature>
<feature type="coiled-coil region" evidence="6">
    <location>
        <begin position="108"/>
        <end position="135"/>
    </location>
</feature>
<name>A0A3F3QDX1_9EURO</name>
<dbReference type="InterPro" id="IPR033133">
    <property type="entry name" value="PUM-HD"/>
</dbReference>
<evidence type="ECO:0000256" key="1">
    <source>
        <dbReference type="ARBA" id="ARBA00022517"/>
    </source>
</evidence>
<dbReference type="InterPro" id="IPR033712">
    <property type="entry name" value="Pumilio_RNA-bd"/>
</dbReference>
<dbReference type="InterPro" id="IPR011989">
    <property type="entry name" value="ARM-like"/>
</dbReference>
<dbReference type="GO" id="GO:0006364">
    <property type="term" value="P:rRNA processing"/>
    <property type="evidence" value="ECO:0007669"/>
    <property type="project" value="UniProtKB-KW"/>
</dbReference>
<accession>A0A3F3QDX1</accession>
<organism evidence="9 10">
    <name type="scientific">Aspergillus welwitschiae</name>
    <dbReference type="NCBI Taxonomy" id="1341132"/>
    <lineage>
        <taxon>Eukaryota</taxon>
        <taxon>Fungi</taxon>
        <taxon>Dikarya</taxon>
        <taxon>Ascomycota</taxon>
        <taxon>Pezizomycotina</taxon>
        <taxon>Eurotiomycetes</taxon>
        <taxon>Eurotiomycetidae</taxon>
        <taxon>Eurotiales</taxon>
        <taxon>Aspergillaceae</taxon>
        <taxon>Aspergillus</taxon>
        <taxon>Aspergillus subgen. Circumdati</taxon>
    </lineage>
</organism>
<dbReference type="Gene3D" id="1.25.10.10">
    <property type="entry name" value="Leucine-rich Repeat Variant"/>
    <property type="match status" value="1"/>
</dbReference>
<feature type="compositionally biased region" description="Polar residues" evidence="7">
    <location>
        <begin position="912"/>
        <end position="927"/>
    </location>
</feature>
<evidence type="ECO:0000256" key="4">
    <source>
        <dbReference type="ARBA" id="ARBA00024893"/>
    </source>
</evidence>
<dbReference type="Pfam" id="PF13191">
    <property type="entry name" value="AAA_16"/>
    <property type="match status" value="1"/>
</dbReference>
<feature type="compositionally biased region" description="Polar residues" evidence="7">
    <location>
        <begin position="32"/>
        <end position="43"/>
    </location>
</feature>
<dbReference type="Pfam" id="PF21639">
    <property type="entry name" value="ORC5_lid"/>
    <property type="match status" value="1"/>
</dbReference>
<dbReference type="STRING" id="1341132.A0A3F3QDX1"/>
<dbReference type="Pfam" id="PF14630">
    <property type="entry name" value="ORC5_C"/>
    <property type="match status" value="1"/>
</dbReference>
<feature type="domain" description="PUM-HD" evidence="8">
    <location>
        <begin position="568"/>
        <end position="905"/>
    </location>
</feature>
<feature type="repeat" description="Pumilio" evidence="5">
    <location>
        <begin position="661"/>
        <end position="697"/>
    </location>
</feature>
<feature type="region of interest" description="Disordered" evidence="7">
    <location>
        <begin position="191"/>
        <end position="239"/>
    </location>
</feature>
<feature type="repeat" description="Pumilio" evidence="5">
    <location>
        <begin position="734"/>
        <end position="769"/>
    </location>
</feature>
<dbReference type="FunFam" id="1.25.10.10:FF:000237">
    <property type="entry name" value="Pumilio homolog 9"/>
    <property type="match status" value="1"/>
</dbReference>
<dbReference type="EMBL" id="KZ852036">
    <property type="protein sequence ID" value="RDH37210.1"/>
    <property type="molecule type" value="Genomic_DNA"/>
</dbReference>
<feature type="repeat" description="Pumilio" evidence="5">
    <location>
        <begin position="589"/>
        <end position="624"/>
    </location>
</feature>
<evidence type="ECO:0000259" key="8">
    <source>
        <dbReference type="PROSITE" id="PS50303"/>
    </source>
</evidence>
<feature type="repeat" description="Pumilio" evidence="5">
    <location>
        <begin position="770"/>
        <end position="805"/>
    </location>
</feature>
<evidence type="ECO:0000256" key="2">
    <source>
        <dbReference type="ARBA" id="ARBA00022552"/>
    </source>
</evidence>
<dbReference type="SMART" id="SM00025">
    <property type="entry name" value="Pumilio"/>
    <property type="match status" value="8"/>
</dbReference>
<dbReference type="InterPro" id="IPR016024">
    <property type="entry name" value="ARM-type_fold"/>
</dbReference>
<dbReference type="InterPro" id="IPR027417">
    <property type="entry name" value="P-loop_NTPase"/>
</dbReference>
<feature type="region of interest" description="Disordered" evidence="7">
    <location>
        <begin position="141"/>
        <end position="161"/>
    </location>
</feature>
<feature type="region of interest" description="Disordered" evidence="7">
    <location>
        <begin position="328"/>
        <end position="353"/>
    </location>
</feature>
<feature type="compositionally biased region" description="Polar residues" evidence="7">
    <location>
        <begin position="478"/>
        <end position="489"/>
    </location>
</feature>
<dbReference type="GO" id="GO:0010608">
    <property type="term" value="P:post-transcriptional regulation of gene expression"/>
    <property type="evidence" value="ECO:0007669"/>
    <property type="project" value="TreeGrafter"/>
</dbReference>
<dbReference type="Proteomes" id="UP000253729">
    <property type="component" value="Unassembled WGS sequence"/>
</dbReference>
<keyword evidence="10" id="KW-1185">Reference proteome</keyword>
<keyword evidence="2" id="KW-0698">rRNA processing</keyword>
<reference evidence="9 10" key="1">
    <citation type="submission" date="2018-07" db="EMBL/GenBank/DDBJ databases">
        <title>The genomes of Aspergillus section Nigri reveals drivers in fungal speciation.</title>
        <authorList>
            <consortium name="DOE Joint Genome Institute"/>
            <person name="Vesth T.C."/>
            <person name="Nybo J."/>
            <person name="Theobald S."/>
            <person name="Brandl J."/>
            <person name="Frisvad J.C."/>
            <person name="Nielsen K.F."/>
            <person name="Lyhne E.K."/>
            <person name="Kogle M.E."/>
            <person name="Kuo A."/>
            <person name="Riley R."/>
            <person name="Clum A."/>
            <person name="Nolan M."/>
            <person name="Lipzen A."/>
            <person name="Salamov A."/>
            <person name="Henrissat B."/>
            <person name="Wiebenga A."/>
            <person name="De vries R.P."/>
            <person name="Grigoriev I.V."/>
            <person name="Mortensen U.H."/>
            <person name="Andersen M.R."/>
            <person name="Baker S.E."/>
        </authorList>
    </citation>
    <scope>NUCLEOTIDE SEQUENCE [LARGE SCALE GENOMIC DNA]</scope>
    <source>
        <strain evidence="9 10">CBS 139.54b</strain>
    </source>
</reference>
<evidence type="ECO:0000256" key="6">
    <source>
        <dbReference type="SAM" id="Coils"/>
    </source>
</evidence>
<evidence type="ECO:0000256" key="5">
    <source>
        <dbReference type="PROSITE-ProRule" id="PRU00317"/>
    </source>
</evidence>
<evidence type="ECO:0000313" key="10">
    <source>
        <dbReference type="Proteomes" id="UP000253729"/>
    </source>
</evidence>
<keyword evidence="6" id="KW-0175">Coiled coil</keyword>